<evidence type="ECO:0000256" key="1">
    <source>
        <dbReference type="ARBA" id="ARBA00006987"/>
    </source>
</evidence>
<dbReference type="CDD" id="cd07012">
    <property type="entry name" value="PBP2_Bug_TTT"/>
    <property type="match status" value="1"/>
</dbReference>
<name>A0ABP8HKQ3_9BURK</name>
<dbReference type="Gene3D" id="3.40.190.150">
    <property type="entry name" value="Bordetella uptake gene, domain 1"/>
    <property type="match status" value="1"/>
</dbReference>
<comment type="caution">
    <text evidence="2">The sequence shown here is derived from an EMBL/GenBank/DDBJ whole genome shotgun (WGS) entry which is preliminary data.</text>
</comment>
<dbReference type="Proteomes" id="UP001500975">
    <property type="component" value="Unassembled WGS sequence"/>
</dbReference>
<dbReference type="Pfam" id="PF03401">
    <property type="entry name" value="TctC"/>
    <property type="match status" value="1"/>
</dbReference>
<dbReference type="PIRSF" id="PIRSF017082">
    <property type="entry name" value="YflP"/>
    <property type="match status" value="1"/>
</dbReference>
<accession>A0ABP8HKQ3</accession>
<evidence type="ECO:0000313" key="2">
    <source>
        <dbReference type="EMBL" id="GAA4340603.1"/>
    </source>
</evidence>
<dbReference type="InterPro" id="IPR005064">
    <property type="entry name" value="BUG"/>
</dbReference>
<reference evidence="3" key="1">
    <citation type="journal article" date="2019" name="Int. J. Syst. Evol. Microbiol.">
        <title>The Global Catalogue of Microorganisms (GCM) 10K type strain sequencing project: providing services to taxonomists for standard genome sequencing and annotation.</title>
        <authorList>
            <consortium name="The Broad Institute Genomics Platform"/>
            <consortium name="The Broad Institute Genome Sequencing Center for Infectious Disease"/>
            <person name="Wu L."/>
            <person name="Ma J."/>
        </authorList>
    </citation>
    <scope>NUCLEOTIDE SEQUENCE [LARGE SCALE GENOMIC DNA]</scope>
    <source>
        <strain evidence="3">JCM 17804</strain>
    </source>
</reference>
<dbReference type="PANTHER" id="PTHR42928">
    <property type="entry name" value="TRICARBOXYLATE-BINDING PROTEIN"/>
    <property type="match status" value="1"/>
</dbReference>
<dbReference type="SUPFAM" id="SSF53850">
    <property type="entry name" value="Periplasmic binding protein-like II"/>
    <property type="match status" value="1"/>
</dbReference>
<proteinExistence type="inferred from homology"/>
<dbReference type="InterPro" id="IPR042100">
    <property type="entry name" value="Bug_dom1"/>
</dbReference>
<dbReference type="Gene3D" id="3.40.190.10">
    <property type="entry name" value="Periplasmic binding protein-like II"/>
    <property type="match status" value="1"/>
</dbReference>
<evidence type="ECO:0000313" key="3">
    <source>
        <dbReference type="Proteomes" id="UP001500975"/>
    </source>
</evidence>
<comment type="similarity">
    <text evidence="1">Belongs to the UPF0065 (bug) family.</text>
</comment>
<sequence length="288" mass="30237">MTLISPFGSSVDMFGRLVAEQLSKRLGATFVVEQKLGAGGTIATAYLNRQKPDGYTLGIGVPSTLSIAPHIYKNVGYRPQDLTYLAALMSAPSVLIVAPDRTKSLRDLVELSKRRSLNFGSPGVGSGMHLGVERFTTSAGIANAIHVPFKSTEALTMALVAGDIDYYMSVTSASAALIKSGRLAALAVTGDARSADLPGVPTFAEIGLTDMDLPNFYGLVGPPGLPKEITARLESTLQTIAEAPDFLAGVTRTGNVPISLIGNAFKEFAVSDLARQGALIKKLGIEPQ</sequence>
<dbReference type="PANTHER" id="PTHR42928:SF5">
    <property type="entry name" value="BLR1237 PROTEIN"/>
    <property type="match status" value="1"/>
</dbReference>
<organism evidence="2 3">
    <name type="scientific">Variovorax defluvii</name>
    <dbReference type="NCBI Taxonomy" id="913761"/>
    <lineage>
        <taxon>Bacteria</taxon>
        <taxon>Pseudomonadati</taxon>
        <taxon>Pseudomonadota</taxon>
        <taxon>Betaproteobacteria</taxon>
        <taxon>Burkholderiales</taxon>
        <taxon>Comamonadaceae</taxon>
        <taxon>Variovorax</taxon>
    </lineage>
</organism>
<protein>
    <submittedName>
        <fullName evidence="2">Tripartite tricarboxylate transporter substrate binding protein</fullName>
    </submittedName>
</protein>
<keyword evidence="3" id="KW-1185">Reference proteome</keyword>
<gene>
    <name evidence="2" type="ORF">GCM10023165_20710</name>
</gene>
<dbReference type="EMBL" id="BAABGJ010000017">
    <property type="protein sequence ID" value="GAA4340603.1"/>
    <property type="molecule type" value="Genomic_DNA"/>
</dbReference>